<dbReference type="AlphaFoldDB" id="A0A4Q9GZP6"/>
<dbReference type="InterPro" id="IPR052340">
    <property type="entry name" value="RNase_Y/CdgJ"/>
</dbReference>
<evidence type="ECO:0000313" key="3">
    <source>
        <dbReference type="Proteomes" id="UP000292120"/>
    </source>
</evidence>
<name>A0A4Q9GZP6_9BURK</name>
<gene>
    <name evidence="2" type="ORF">EYS42_04680</name>
</gene>
<dbReference type="SUPFAM" id="SSF109604">
    <property type="entry name" value="HD-domain/PDEase-like"/>
    <property type="match status" value="1"/>
</dbReference>
<protein>
    <submittedName>
        <fullName evidence="2">HDOD domain-containing protein</fullName>
    </submittedName>
</protein>
<evidence type="ECO:0000259" key="1">
    <source>
        <dbReference type="PROSITE" id="PS51833"/>
    </source>
</evidence>
<accession>A0A4Q9GZP6</accession>
<feature type="domain" description="HDOD" evidence="1">
    <location>
        <begin position="21"/>
        <end position="223"/>
    </location>
</feature>
<dbReference type="OrthoDB" id="9126875at2"/>
<proteinExistence type="predicted"/>
<dbReference type="Gene3D" id="1.10.3210.10">
    <property type="entry name" value="Hypothetical protein af1432"/>
    <property type="match status" value="1"/>
</dbReference>
<dbReference type="Pfam" id="PF08668">
    <property type="entry name" value="HDOD"/>
    <property type="match status" value="1"/>
</dbReference>
<dbReference type="RefSeq" id="WP_130966707.1">
    <property type="nucleotide sequence ID" value="NZ_SIXI01000002.1"/>
</dbReference>
<reference evidence="2 3" key="1">
    <citation type="submission" date="2019-02" db="EMBL/GenBank/DDBJ databases">
        <title>Aquabacterium sp. strain KMB7.</title>
        <authorList>
            <person name="Chen W.-M."/>
        </authorList>
    </citation>
    <scope>NUCLEOTIDE SEQUENCE [LARGE SCALE GENOMIC DNA]</scope>
    <source>
        <strain evidence="2 3">KMB7</strain>
    </source>
</reference>
<organism evidence="2 3">
    <name type="scientific">Aquabacterium lacunae</name>
    <dbReference type="NCBI Taxonomy" id="2528630"/>
    <lineage>
        <taxon>Bacteria</taxon>
        <taxon>Pseudomonadati</taxon>
        <taxon>Pseudomonadota</taxon>
        <taxon>Betaproteobacteria</taxon>
        <taxon>Burkholderiales</taxon>
        <taxon>Aquabacterium</taxon>
    </lineage>
</organism>
<dbReference type="PANTHER" id="PTHR33525:SF4">
    <property type="entry name" value="CYCLIC DI-GMP PHOSPHODIESTERASE CDGJ"/>
    <property type="match status" value="1"/>
</dbReference>
<comment type="caution">
    <text evidence="2">The sequence shown here is derived from an EMBL/GenBank/DDBJ whole genome shotgun (WGS) entry which is preliminary data.</text>
</comment>
<keyword evidence="3" id="KW-1185">Reference proteome</keyword>
<evidence type="ECO:0000313" key="2">
    <source>
        <dbReference type="EMBL" id="TBO32493.1"/>
    </source>
</evidence>
<dbReference type="Proteomes" id="UP000292120">
    <property type="component" value="Unassembled WGS sequence"/>
</dbReference>
<dbReference type="PROSITE" id="PS51833">
    <property type="entry name" value="HDOD"/>
    <property type="match status" value="1"/>
</dbReference>
<dbReference type="InterPro" id="IPR013976">
    <property type="entry name" value="HDOD"/>
</dbReference>
<sequence length="296" mass="33049">MLEQPLRDLDAWCRHLVQAELPVMQDSIDEIALLAEAEEARGNVDAHTLAQAIGGDPLMTLRVLVHVSRLCTRKGAEPPETLTGALVMLGIAPFFRAFADLQGLQTHLTEHPEALEGLQRTLMRARRAAHHAYHWALHRQDEDAEIIYQATLLHDVAELMMWCHAPRLMLQVERQLAADHTLRSGDVQQAMLNVNLSDLSQALMRQWHLPGLLIEVTDDRHAEHPRVRTVMLAMRLARHTQYGWLTPNAQAALPDDIQDIARLLNLSNQAALRKVQDTDLSLGLAHGGETSAQGDG</sequence>
<dbReference type="EMBL" id="SIXI01000002">
    <property type="protein sequence ID" value="TBO32493.1"/>
    <property type="molecule type" value="Genomic_DNA"/>
</dbReference>
<dbReference type="PANTHER" id="PTHR33525">
    <property type="match status" value="1"/>
</dbReference>